<name>A0A1D1VLM7_RAMVA</name>
<dbReference type="Proteomes" id="UP000186922">
    <property type="component" value="Unassembled WGS sequence"/>
</dbReference>
<dbReference type="AlphaFoldDB" id="A0A1D1VLM7"/>
<organism evidence="1 2">
    <name type="scientific">Ramazzottius varieornatus</name>
    <name type="common">Water bear</name>
    <name type="synonym">Tardigrade</name>
    <dbReference type="NCBI Taxonomy" id="947166"/>
    <lineage>
        <taxon>Eukaryota</taxon>
        <taxon>Metazoa</taxon>
        <taxon>Ecdysozoa</taxon>
        <taxon>Tardigrada</taxon>
        <taxon>Eutardigrada</taxon>
        <taxon>Parachela</taxon>
        <taxon>Hypsibioidea</taxon>
        <taxon>Ramazzottiidae</taxon>
        <taxon>Ramazzottius</taxon>
    </lineage>
</organism>
<dbReference type="EMBL" id="BDGG01000006">
    <property type="protein sequence ID" value="GAV00658.1"/>
    <property type="molecule type" value="Genomic_DNA"/>
</dbReference>
<comment type="caution">
    <text evidence="1">The sequence shown here is derived from an EMBL/GenBank/DDBJ whole genome shotgun (WGS) entry which is preliminary data.</text>
</comment>
<proteinExistence type="predicted"/>
<keyword evidence="2" id="KW-1185">Reference proteome</keyword>
<accession>A0A1D1VLM7</accession>
<reference evidence="1 2" key="1">
    <citation type="journal article" date="2016" name="Nat. Commun.">
        <title>Extremotolerant tardigrade genome and improved radiotolerance of human cultured cells by tardigrade-unique protein.</title>
        <authorList>
            <person name="Hashimoto T."/>
            <person name="Horikawa D.D."/>
            <person name="Saito Y."/>
            <person name="Kuwahara H."/>
            <person name="Kozuka-Hata H."/>
            <person name="Shin-I T."/>
            <person name="Minakuchi Y."/>
            <person name="Ohishi K."/>
            <person name="Motoyama A."/>
            <person name="Aizu T."/>
            <person name="Enomoto A."/>
            <person name="Kondo K."/>
            <person name="Tanaka S."/>
            <person name="Hara Y."/>
            <person name="Koshikawa S."/>
            <person name="Sagara H."/>
            <person name="Miura T."/>
            <person name="Yokobori S."/>
            <person name="Miyagawa K."/>
            <person name="Suzuki Y."/>
            <person name="Kubo T."/>
            <person name="Oyama M."/>
            <person name="Kohara Y."/>
            <person name="Fujiyama A."/>
            <person name="Arakawa K."/>
            <person name="Katayama T."/>
            <person name="Toyoda A."/>
            <person name="Kunieda T."/>
        </authorList>
    </citation>
    <scope>NUCLEOTIDE SEQUENCE [LARGE SCALE GENOMIC DNA]</scope>
    <source>
        <strain evidence="1 2">YOKOZUNA-1</strain>
    </source>
</reference>
<gene>
    <name evidence="1" type="primary">RvY_11477-1</name>
    <name evidence="1" type="synonym">RvY_11477.1</name>
    <name evidence="1" type="ORF">RvY_11477</name>
</gene>
<sequence length="80" mass="9332">MPAEVRRMEQKPRFLGSDRLAVLQYQDQLQTLLNEEEEILKHIQSCLHAVATLQYLPEEQARREAEAAAENLLEDYSEFS</sequence>
<protein>
    <submittedName>
        <fullName evidence="1">Uncharacterized protein</fullName>
    </submittedName>
</protein>
<evidence type="ECO:0000313" key="2">
    <source>
        <dbReference type="Proteomes" id="UP000186922"/>
    </source>
</evidence>
<evidence type="ECO:0000313" key="1">
    <source>
        <dbReference type="EMBL" id="GAV00658.1"/>
    </source>
</evidence>